<evidence type="ECO:0008006" key="4">
    <source>
        <dbReference type="Google" id="ProtNLM"/>
    </source>
</evidence>
<dbReference type="CDD" id="cd23669">
    <property type="entry name" value="GH55_SacteLam55A-like"/>
    <property type="match status" value="1"/>
</dbReference>
<dbReference type="AlphaFoldDB" id="A0A1M7GSR0"/>
<dbReference type="InterPro" id="IPR059186">
    <property type="entry name" value="SACTE_4363"/>
</dbReference>
<sequence>MSSFRAAGSELPDRDRDLETPDAPADSALSRRSFIATAALASAVPLGAAAAPAAARGGQVRPQAPAEPDFGPNVRVFDPATPTADIQAALDAAAQQQVTSEFGTGRFAFLFKPGDYDVDAQLGYYTSVAGLGLSPDDVTINGAVRVEGQPQPGGGDSALTNFWRSAENLAVNPTDGANWWAVSQAAPLRRVHIRGRLFLFPRQGGFSSGGFIADSVVDGQVVNASQQQWLTRNSAVGGWSNGVWNQVFAGVTGAPEQSFPDPPYTTLPTTPLSREKPFLYVDGTGRYRVFLPALRRETAGATWSAGHTPGSSIPIEQFFVAKPSDSVHTINKALAQGKHLLLTPGIYKLTGTVKVKWAGTVVLGLGFATLTPAGGAVAMRVDDVRGVRIAGLLFDAGETESRSLLEIGSGHGRRSDPQDPTSVQDVFFRIGGAGPGRTGTALVVNSDNVLLDHIWAWRADHGSGVGWTVNTAESGVVVNGDNVLATGLFVEHFQKYNVVWNGDNGRTVMFQNELPYDPPNQAAYRHHGVDGYAAYKVGDAVRHHEAWGLGSYCFFTVDPAIHVSHAFEAPVRDGVRFHDLLTVSLNGAGVIDHVINDHGGAAQGTDTVPVDVVSYPVG</sequence>
<dbReference type="InterPro" id="IPR006311">
    <property type="entry name" value="TAT_signal"/>
</dbReference>
<organism evidence="2 3">
    <name type="scientific">Actinacidiphila paucisporea</name>
    <dbReference type="NCBI Taxonomy" id="310782"/>
    <lineage>
        <taxon>Bacteria</taxon>
        <taxon>Bacillati</taxon>
        <taxon>Actinomycetota</taxon>
        <taxon>Actinomycetes</taxon>
        <taxon>Kitasatosporales</taxon>
        <taxon>Streptomycetaceae</taxon>
        <taxon>Actinacidiphila</taxon>
    </lineage>
</organism>
<keyword evidence="3" id="KW-1185">Reference proteome</keyword>
<dbReference type="InterPro" id="IPR011050">
    <property type="entry name" value="Pectin_lyase_fold/virulence"/>
</dbReference>
<dbReference type="PROSITE" id="PS51318">
    <property type="entry name" value="TAT"/>
    <property type="match status" value="1"/>
</dbReference>
<dbReference type="STRING" id="310782.SAMN05216499_10960"/>
<dbReference type="InterPro" id="IPR012334">
    <property type="entry name" value="Pectin_lyas_fold"/>
</dbReference>
<dbReference type="Proteomes" id="UP000184111">
    <property type="component" value="Unassembled WGS sequence"/>
</dbReference>
<dbReference type="RefSeq" id="WP_073498621.1">
    <property type="nucleotide sequence ID" value="NZ_FRBI01000009.1"/>
</dbReference>
<evidence type="ECO:0000313" key="2">
    <source>
        <dbReference type="EMBL" id="SHM19250.1"/>
    </source>
</evidence>
<feature type="region of interest" description="Disordered" evidence="1">
    <location>
        <begin position="1"/>
        <end position="27"/>
    </location>
</feature>
<evidence type="ECO:0000256" key="1">
    <source>
        <dbReference type="SAM" id="MobiDB-lite"/>
    </source>
</evidence>
<dbReference type="OrthoDB" id="2479530at2"/>
<dbReference type="Gene3D" id="2.160.20.10">
    <property type="entry name" value="Single-stranded right-handed beta-helix, Pectin lyase-like"/>
    <property type="match status" value="1"/>
</dbReference>
<proteinExistence type="predicted"/>
<evidence type="ECO:0000313" key="3">
    <source>
        <dbReference type="Proteomes" id="UP000184111"/>
    </source>
</evidence>
<gene>
    <name evidence="2" type="ORF">SAMN05216499_10960</name>
</gene>
<accession>A0A1M7GSR0</accession>
<dbReference type="EMBL" id="FRBI01000009">
    <property type="protein sequence ID" value="SHM19250.1"/>
    <property type="molecule type" value="Genomic_DNA"/>
</dbReference>
<protein>
    <recommendedName>
        <fullName evidence="4">Coagulation factor 5/8 type domain-containing protein</fullName>
    </recommendedName>
</protein>
<name>A0A1M7GSR0_9ACTN</name>
<dbReference type="SUPFAM" id="SSF51126">
    <property type="entry name" value="Pectin lyase-like"/>
    <property type="match status" value="1"/>
</dbReference>
<reference evidence="2 3" key="1">
    <citation type="submission" date="2016-11" db="EMBL/GenBank/DDBJ databases">
        <authorList>
            <person name="Jaros S."/>
            <person name="Januszkiewicz K."/>
            <person name="Wedrychowicz H."/>
        </authorList>
    </citation>
    <scope>NUCLEOTIDE SEQUENCE [LARGE SCALE GENOMIC DNA]</scope>
    <source>
        <strain evidence="2 3">CGMCC 4.2025</strain>
    </source>
</reference>